<organism evidence="1 2">
    <name type="scientific">Weissella diestrammenae</name>
    <dbReference type="NCBI Taxonomy" id="1162633"/>
    <lineage>
        <taxon>Bacteria</taxon>
        <taxon>Bacillati</taxon>
        <taxon>Bacillota</taxon>
        <taxon>Bacilli</taxon>
        <taxon>Lactobacillales</taxon>
        <taxon>Lactobacillaceae</taxon>
        <taxon>Weissella</taxon>
    </lineage>
</organism>
<dbReference type="KEGG" id="wdi:H9L19_04770"/>
<dbReference type="InterPro" id="IPR041895">
    <property type="entry name" value="ArdA_dom1"/>
</dbReference>
<protein>
    <submittedName>
        <fullName evidence="1">Antirestriction protein ArdA</fullName>
    </submittedName>
</protein>
<keyword evidence="2" id="KW-1185">Reference proteome</keyword>
<sequence length="169" mass="18692">MTVEVKIFVGAMLQPANGKWFTLPTPVRTIEAELERIGAIGGTSHNEEYMITDYEAPFKIDAHTSINLLNQVADELSRTEVADDVIKLLFSSHFSDIQKFNNDEVSGLEIIQADNQSDLAYEVLESIGGVGELPADKIESYFDYDAYGRDLLMSGDYSDLGKGVYIGNN</sequence>
<gene>
    <name evidence="1" type="ORF">H9L19_04770</name>
</gene>
<dbReference type="EMBL" id="CP060724">
    <property type="protein sequence ID" value="QNN74737.1"/>
    <property type="molecule type" value="Genomic_DNA"/>
</dbReference>
<name>A0A7G9T3R2_9LACO</name>
<evidence type="ECO:0000313" key="2">
    <source>
        <dbReference type="Proteomes" id="UP000515800"/>
    </source>
</evidence>
<evidence type="ECO:0000313" key="1">
    <source>
        <dbReference type="EMBL" id="QNN74737.1"/>
    </source>
</evidence>
<proteinExistence type="predicted"/>
<dbReference type="Pfam" id="PF07275">
    <property type="entry name" value="ArdA"/>
    <property type="match status" value="1"/>
</dbReference>
<dbReference type="AlphaFoldDB" id="A0A7G9T3R2"/>
<reference evidence="1 2" key="1">
    <citation type="submission" date="2020-08" db="EMBL/GenBank/DDBJ databases">
        <title>Genome sequence of Weissella diestrammenae KACC 16890T.</title>
        <authorList>
            <person name="Hyun D.-W."/>
            <person name="Bae J.-W."/>
        </authorList>
    </citation>
    <scope>NUCLEOTIDE SEQUENCE [LARGE SCALE GENOMIC DNA]</scope>
    <source>
        <strain evidence="1 2">KACC 16890</strain>
    </source>
</reference>
<dbReference type="InterPro" id="IPR009899">
    <property type="entry name" value="ArdA"/>
</dbReference>
<dbReference type="Gene3D" id="3.10.20.480">
    <property type="entry name" value="Antirestriction protein ArdA, domain 1"/>
    <property type="match status" value="1"/>
</dbReference>
<accession>A0A7G9T3R2</accession>
<dbReference type="RefSeq" id="WP_187528572.1">
    <property type="nucleotide sequence ID" value="NZ_CP060724.1"/>
</dbReference>
<dbReference type="InterPro" id="IPR041893">
    <property type="entry name" value="ArdA_dom3"/>
</dbReference>
<dbReference type="Gene3D" id="1.10.10.1190">
    <property type="entry name" value="Antirestriction protein ArdA, domain 3"/>
    <property type="match status" value="1"/>
</dbReference>
<dbReference type="Proteomes" id="UP000515800">
    <property type="component" value="Chromosome"/>
</dbReference>